<accession>A0A5M4B743</accession>
<gene>
    <name evidence="1" type="ORF">RCZ01_06400</name>
</gene>
<dbReference type="Proteomes" id="UP000398217">
    <property type="component" value="Unassembled WGS sequence"/>
</dbReference>
<sequence length="58" mass="6761">MGETGDTAYLGNLKSQTMYRWIHVIQNRNVTDILINNTTYAWKDMFEDSDILFGKTTK</sequence>
<protein>
    <submittedName>
        <fullName evidence="1">Uncharacterized protein</fullName>
    </submittedName>
</protein>
<keyword evidence="2" id="KW-1185">Reference proteome</keyword>
<dbReference type="AlphaFoldDB" id="A0A5M4B743"/>
<evidence type="ECO:0000313" key="1">
    <source>
        <dbReference type="EMBL" id="GET45338.1"/>
    </source>
</evidence>
<proteinExistence type="predicted"/>
<dbReference type="EMBL" id="BLBC01000005">
    <property type="protein sequence ID" value="GET45338.1"/>
    <property type="molecule type" value="Genomic_DNA"/>
</dbReference>
<comment type="caution">
    <text evidence="1">The sequence shown here is derived from an EMBL/GenBank/DDBJ whole genome shotgun (WGS) entry which is preliminary data.</text>
</comment>
<reference evidence="2" key="1">
    <citation type="journal article" date="2020" name="Int. J. Syst. Evol. Microbiol.">
        <title>Capnocytophaga felis sp. nov. isolated from the feline oral cavity.</title>
        <authorList>
            <person name="Suzuki M."/>
            <person name="Umeda K."/>
            <person name="Kimura M."/>
            <person name="Imaoka K."/>
            <person name="Morikawa S."/>
            <person name="Maeda K."/>
        </authorList>
    </citation>
    <scope>NUCLEOTIDE SEQUENCE [LARGE SCALE GENOMIC DNA]</scope>
    <source>
        <strain evidence="2">KC07070</strain>
    </source>
</reference>
<name>A0A5M4B743_9FLAO</name>
<evidence type="ECO:0000313" key="2">
    <source>
        <dbReference type="Proteomes" id="UP000398217"/>
    </source>
</evidence>
<organism evidence="1 2">
    <name type="scientific">Capnocytophaga felis</name>
    <dbReference type="NCBI Taxonomy" id="2267611"/>
    <lineage>
        <taxon>Bacteria</taxon>
        <taxon>Pseudomonadati</taxon>
        <taxon>Bacteroidota</taxon>
        <taxon>Flavobacteriia</taxon>
        <taxon>Flavobacteriales</taxon>
        <taxon>Flavobacteriaceae</taxon>
        <taxon>Capnocytophaga</taxon>
    </lineage>
</organism>